<sequence>MMSSGIGNFLRQYRQNNNLSRESFAEMLDISVAFLAAIELGTKKPAYDTLIKIINTLKVSADEALGTDSYIGKINDATELSAKLDKLNPLHRDYASATLKLIVEYFSDLE</sequence>
<reference evidence="3" key="2">
    <citation type="submission" date="2023-01" db="EMBL/GenBank/DDBJ databases">
        <title>Human gut microbiome strain richness.</title>
        <authorList>
            <person name="Chen-Liaw A."/>
        </authorList>
    </citation>
    <scope>NUCLEOTIDE SEQUENCE</scope>
    <source>
        <strain evidence="4">1001287st1_F4_1001285I_161205</strain>
        <strain evidence="3">2225st1_A6_2225SCRN_200828</strain>
    </source>
</reference>
<proteinExistence type="predicted"/>
<evidence type="ECO:0000259" key="2">
    <source>
        <dbReference type="PROSITE" id="PS50943"/>
    </source>
</evidence>
<dbReference type="GO" id="GO:0003700">
    <property type="term" value="F:DNA-binding transcription factor activity"/>
    <property type="evidence" value="ECO:0007669"/>
    <property type="project" value="TreeGrafter"/>
</dbReference>
<evidence type="ECO:0000313" key="3">
    <source>
        <dbReference type="EMBL" id="MDB7908034.1"/>
    </source>
</evidence>
<dbReference type="Proteomes" id="UP001211006">
    <property type="component" value="Unassembled WGS sequence"/>
</dbReference>
<name>A0AAP3PP85_FLAPL</name>
<dbReference type="EMBL" id="JAQLWV010000036">
    <property type="protein sequence ID" value="MDB7935078.1"/>
    <property type="molecule type" value="Genomic_DNA"/>
</dbReference>
<dbReference type="SUPFAM" id="SSF47413">
    <property type="entry name" value="lambda repressor-like DNA-binding domains"/>
    <property type="match status" value="1"/>
</dbReference>
<evidence type="ECO:0000313" key="6">
    <source>
        <dbReference type="Proteomes" id="UP000595792"/>
    </source>
</evidence>
<protein>
    <submittedName>
        <fullName evidence="3">Helix-turn-helix transcriptional regulator</fullName>
    </submittedName>
</protein>
<keyword evidence="1" id="KW-0238">DNA-binding</keyword>
<dbReference type="PANTHER" id="PTHR46797:SF1">
    <property type="entry name" value="METHYLPHOSPHONATE SYNTHASE"/>
    <property type="match status" value="1"/>
</dbReference>
<organism evidence="3 7">
    <name type="scientific">Flavonifractor plautii</name>
    <name type="common">Fusobacterium plautii</name>
    <dbReference type="NCBI Taxonomy" id="292800"/>
    <lineage>
        <taxon>Bacteria</taxon>
        <taxon>Bacillati</taxon>
        <taxon>Bacillota</taxon>
        <taxon>Clostridia</taxon>
        <taxon>Eubacteriales</taxon>
        <taxon>Oscillospiraceae</taxon>
        <taxon>Flavonifractor</taxon>
    </lineage>
</organism>
<evidence type="ECO:0000313" key="7">
    <source>
        <dbReference type="Proteomes" id="UP001211006"/>
    </source>
</evidence>
<dbReference type="PANTHER" id="PTHR46797">
    <property type="entry name" value="HTH-TYPE TRANSCRIPTIONAL REGULATOR"/>
    <property type="match status" value="1"/>
</dbReference>
<evidence type="ECO:0000256" key="1">
    <source>
        <dbReference type="ARBA" id="ARBA00023125"/>
    </source>
</evidence>
<dbReference type="AlphaFoldDB" id="A0AAP3PP85"/>
<dbReference type="KEGG" id="fpla:A4U99_18290"/>
<gene>
    <name evidence="5" type="ORF">I5Q84_18465</name>
    <name evidence="3" type="ORF">PND83_18780</name>
    <name evidence="4" type="ORF">PNE06_18500</name>
</gene>
<reference evidence="5 6" key="1">
    <citation type="submission" date="2020-11" db="EMBL/GenBank/DDBJ databases">
        <title>Closed and high quality bacterial genomes of the OMM12 community.</title>
        <authorList>
            <person name="Marbouty M."/>
            <person name="Lamy-Besnier Q."/>
            <person name="Debarbieux L."/>
            <person name="Koszul R."/>
        </authorList>
    </citation>
    <scope>NUCLEOTIDE SEQUENCE [LARGE SCALE GENOMIC DNA]</scope>
    <source>
        <strain evidence="5 6">YL31</strain>
    </source>
</reference>
<dbReference type="InterPro" id="IPR050807">
    <property type="entry name" value="TransReg_Diox_bact_type"/>
</dbReference>
<dbReference type="EMBL" id="CP065315">
    <property type="protein sequence ID" value="QQR05882.1"/>
    <property type="molecule type" value="Genomic_DNA"/>
</dbReference>
<dbReference type="GO" id="GO:0003677">
    <property type="term" value="F:DNA binding"/>
    <property type="evidence" value="ECO:0007669"/>
    <property type="project" value="UniProtKB-KW"/>
</dbReference>
<dbReference type="EMBL" id="JAQLWO010000026">
    <property type="protein sequence ID" value="MDB7908034.1"/>
    <property type="molecule type" value="Genomic_DNA"/>
</dbReference>
<dbReference type="Proteomes" id="UP001211173">
    <property type="component" value="Unassembled WGS sequence"/>
</dbReference>
<dbReference type="Proteomes" id="UP000595792">
    <property type="component" value="Chromosome"/>
</dbReference>
<accession>A0AAP3PP85</accession>
<evidence type="ECO:0000313" key="4">
    <source>
        <dbReference type="EMBL" id="MDB7935078.1"/>
    </source>
</evidence>
<dbReference type="InterPro" id="IPR010982">
    <property type="entry name" value="Lambda_DNA-bd_dom_sf"/>
</dbReference>
<dbReference type="SMART" id="SM00530">
    <property type="entry name" value="HTH_XRE"/>
    <property type="match status" value="1"/>
</dbReference>
<dbReference type="Gene3D" id="1.10.260.40">
    <property type="entry name" value="lambda repressor-like DNA-binding domains"/>
    <property type="match status" value="1"/>
</dbReference>
<dbReference type="PROSITE" id="PS50943">
    <property type="entry name" value="HTH_CROC1"/>
    <property type="match status" value="1"/>
</dbReference>
<dbReference type="Pfam" id="PF01381">
    <property type="entry name" value="HTH_3"/>
    <property type="match status" value="1"/>
</dbReference>
<feature type="domain" description="HTH cro/C1-type" evidence="2">
    <location>
        <begin position="10"/>
        <end position="64"/>
    </location>
</feature>
<evidence type="ECO:0000313" key="5">
    <source>
        <dbReference type="EMBL" id="QQR05882.1"/>
    </source>
</evidence>
<dbReference type="GO" id="GO:0005829">
    <property type="term" value="C:cytosol"/>
    <property type="evidence" value="ECO:0007669"/>
    <property type="project" value="TreeGrafter"/>
</dbReference>
<dbReference type="InterPro" id="IPR001387">
    <property type="entry name" value="Cro/C1-type_HTH"/>
</dbReference>
<dbReference type="CDD" id="cd00093">
    <property type="entry name" value="HTH_XRE"/>
    <property type="match status" value="1"/>
</dbReference>
<dbReference type="RefSeq" id="WP_084461886.1">
    <property type="nucleotide sequence ID" value="NZ_CP015406.2"/>
</dbReference>